<evidence type="ECO:0000313" key="1">
    <source>
        <dbReference type="EMBL" id="UYQ65275.1"/>
    </source>
</evidence>
<organism evidence="1 2">
    <name type="scientific">Streptomyces peucetius</name>
    <dbReference type="NCBI Taxonomy" id="1950"/>
    <lineage>
        <taxon>Bacteria</taxon>
        <taxon>Bacillati</taxon>
        <taxon>Actinomycetota</taxon>
        <taxon>Actinomycetes</taxon>
        <taxon>Kitasatosporales</taxon>
        <taxon>Streptomycetaceae</taxon>
        <taxon>Streptomyces</taxon>
    </lineage>
</organism>
<evidence type="ECO:0000313" key="2">
    <source>
        <dbReference type="Proteomes" id="UP001163878"/>
    </source>
</evidence>
<name>A0ABY6IHU5_STRPE</name>
<dbReference type="RefSeq" id="WP_264248322.1">
    <property type="nucleotide sequence ID" value="NZ_CP107567.1"/>
</dbReference>
<keyword evidence="2" id="KW-1185">Reference proteome</keyword>
<sequence length="202" mass="21968">MHAATGPIILRFRREGEGHDRRSGYRGTSDAFGEITLTCPLPRRQPESLVSEVRGTLIPTATYETRGIHTEAADLPTLNRSTLRLGDATVHMRRNRFGLTLRGRALRLTYGGDPYRLRARNRKQFVLSRQADSEDPGVTVTVKLSGIGSGKKVQVHVAGRAVAADIALAVLFAGVDRAPLTRGGAVRAALSRSTRLVMESQA</sequence>
<proteinExistence type="predicted"/>
<reference evidence="1" key="1">
    <citation type="submission" date="2022-10" db="EMBL/GenBank/DDBJ databases">
        <title>Cytochrome P450 Catalyzes Benzene Ring Formation in the Biosynthesis of Trialkyl-Substituted Aromatic Polyketides.</title>
        <authorList>
            <person name="Zhao E."/>
            <person name="Ge H."/>
        </authorList>
    </citation>
    <scope>NUCLEOTIDE SEQUENCE</scope>
    <source>
        <strain evidence="1">NA0869</strain>
    </source>
</reference>
<dbReference type="Proteomes" id="UP001163878">
    <property type="component" value="Chromosome"/>
</dbReference>
<dbReference type="EMBL" id="CP107567">
    <property type="protein sequence ID" value="UYQ65275.1"/>
    <property type="molecule type" value="Genomic_DNA"/>
</dbReference>
<gene>
    <name evidence="1" type="ORF">OGH68_29970</name>
</gene>
<accession>A0ABY6IHU5</accession>
<protein>
    <submittedName>
        <fullName evidence="1">Uncharacterized protein</fullName>
    </submittedName>
</protein>